<organism evidence="2">
    <name type="scientific">Spirodela intermedia</name>
    <name type="common">Intermediate duckweed</name>
    <dbReference type="NCBI Taxonomy" id="51605"/>
    <lineage>
        <taxon>Eukaryota</taxon>
        <taxon>Viridiplantae</taxon>
        <taxon>Streptophyta</taxon>
        <taxon>Embryophyta</taxon>
        <taxon>Tracheophyta</taxon>
        <taxon>Spermatophyta</taxon>
        <taxon>Magnoliopsida</taxon>
        <taxon>Liliopsida</taxon>
        <taxon>Araceae</taxon>
        <taxon>Lemnoideae</taxon>
        <taxon>Spirodela</taxon>
    </lineage>
</organism>
<dbReference type="EMBL" id="LR743588">
    <property type="protein sequence ID" value="CAA2614567.1"/>
    <property type="molecule type" value="Genomic_DNA"/>
</dbReference>
<feature type="compositionally biased region" description="Basic residues" evidence="1">
    <location>
        <begin position="135"/>
        <end position="152"/>
    </location>
</feature>
<protein>
    <submittedName>
        <fullName evidence="2">Uncharacterized protein</fullName>
    </submittedName>
</protein>
<feature type="region of interest" description="Disordered" evidence="1">
    <location>
        <begin position="104"/>
        <end position="152"/>
    </location>
</feature>
<dbReference type="EMBL" id="CACRZD030000001">
    <property type="protein sequence ID" value="CAA6654356.1"/>
    <property type="molecule type" value="Genomic_DNA"/>
</dbReference>
<evidence type="ECO:0000313" key="3">
    <source>
        <dbReference type="Proteomes" id="UP001189122"/>
    </source>
</evidence>
<gene>
    <name evidence="2" type="ORF">SI7747_01000946</name>
</gene>
<dbReference type="Proteomes" id="UP001189122">
    <property type="component" value="Unassembled WGS sequence"/>
</dbReference>
<keyword evidence="3" id="KW-1185">Reference proteome</keyword>
<name>A0A7I8I9H9_SPIIN</name>
<dbReference type="PANTHER" id="PTHR44743">
    <property type="entry name" value="PUTATIVE, EXPRESSED-RELATED"/>
    <property type="match status" value="1"/>
</dbReference>
<dbReference type="PANTHER" id="PTHR44743:SF10">
    <property type="entry name" value="J DOMAIN-CONTAINING PROTEIN"/>
    <property type="match status" value="1"/>
</dbReference>
<sequence>MDPEVEGPAGPATTRSLAFAERLCFEIRSAYMKLARVGEGPSVAGEANQRFQRIQELLSDNGKRSLYDIGLYDPFEEEEEGFSDFVQEMMTMMDKVRPEYVRRRGNSLRGSGQRMLREDRDGAGAALPPLGTRGSARRVRLQRASRAGHRTR</sequence>
<reference evidence="2 3" key="1">
    <citation type="submission" date="2019-12" db="EMBL/GenBank/DDBJ databases">
        <authorList>
            <person name="Scholz U."/>
            <person name="Mascher M."/>
            <person name="Fiebig A."/>
        </authorList>
    </citation>
    <scope>NUCLEOTIDE SEQUENCE</scope>
</reference>
<evidence type="ECO:0000256" key="1">
    <source>
        <dbReference type="SAM" id="MobiDB-lite"/>
    </source>
</evidence>
<proteinExistence type="predicted"/>
<evidence type="ECO:0000313" key="2">
    <source>
        <dbReference type="EMBL" id="CAA2614567.1"/>
    </source>
</evidence>
<dbReference type="AlphaFoldDB" id="A0A7I8I9H9"/>
<accession>A0A7I8I9H9</accession>